<keyword evidence="1" id="KW-0732">Signal</keyword>
<protein>
    <submittedName>
        <fullName evidence="2">Uncharacterized protein</fullName>
    </submittedName>
</protein>
<keyword evidence="3" id="KW-1185">Reference proteome</keyword>
<proteinExistence type="predicted"/>
<name>A0A8J4E4V8_9ACTN</name>
<dbReference type="RefSeq" id="WP_204006368.1">
    <property type="nucleotide sequence ID" value="NZ_BOPG01000065.1"/>
</dbReference>
<evidence type="ECO:0000313" key="3">
    <source>
        <dbReference type="Proteomes" id="UP000612585"/>
    </source>
</evidence>
<feature type="signal peptide" evidence="1">
    <location>
        <begin position="1"/>
        <end position="20"/>
    </location>
</feature>
<dbReference type="EMBL" id="BOPG01000065">
    <property type="protein sequence ID" value="GIJ61453.1"/>
    <property type="molecule type" value="Genomic_DNA"/>
</dbReference>
<feature type="chain" id="PRO_5035278572" evidence="1">
    <location>
        <begin position="21"/>
        <end position="394"/>
    </location>
</feature>
<gene>
    <name evidence="2" type="ORF">Vau01_089690</name>
</gene>
<organism evidence="2 3">
    <name type="scientific">Virgisporangium aurantiacum</name>
    <dbReference type="NCBI Taxonomy" id="175570"/>
    <lineage>
        <taxon>Bacteria</taxon>
        <taxon>Bacillati</taxon>
        <taxon>Actinomycetota</taxon>
        <taxon>Actinomycetes</taxon>
        <taxon>Micromonosporales</taxon>
        <taxon>Micromonosporaceae</taxon>
        <taxon>Virgisporangium</taxon>
    </lineage>
</organism>
<evidence type="ECO:0000256" key="1">
    <source>
        <dbReference type="SAM" id="SignalP"/>
    </source>
</evidence>
<comment type="caution">
    <text evidence="2">The sequence shown here is derived from an EMBL/GenBank/DDBJ whole genome shotgun (WGS) entry which is preliminary data.</text>
</comment>
<sequence length="394" mass="40822">MLNALIAVTLAFAAPTWSSANSNSTGDQDNAAIATNRSGHVAVVWEDDRDTDTATNDNHSEVYLRLYKDGTSLYEIKVSAAGTSGVDWRHLTPDVGLDDKGNAVVVWADDPDGNGYYNIPYRVVSPSGSILASGQANADSTGQQIRPKVAVDPDGTPTVPAAVAFTVVWEDIQAAPATPTIRASGYTNITTKAYEVQVSQAGGTHQRPDVGVSAAGDATIVWNEDADANGVFNVGLVRLAKATGAVTLSRRVANGSGDGQNAAVATGLTGDFAVAWESAAQVWVRSFTAAGAARHPDTAVGAGAGASIGIDDADSVVVGRTASLDVFVRGFNGTGTTTGRLPDQTMSQVTAGRQEQFALAVSPWGEVPVCYTDDNDGNTYDQLLLGIGLTNSDW</sequence>
<accession>A0A8J4E4V8</accession>
<dbReference type="AlphaFoldDB" id="A0A8J4E4V8"/>
<evidence type="ECO:0000313" key="2">
    <source>
        <dbReference type="EMBL" id="GIJ61453.1"/>
    </source>
</evidence>
<dbReference type="Proteomes" id="UP000612585">
    <property type="component" value="Unassembled WGS sequence"/>
</dbReference>
<reference evidence="2" key="1">
    <citation type="submission" date="2021-01" db="EMBL/GenBank/DDBJ databases">
        <title>Whole genome shotgun sequence of Virgisporangium aurantiacum NBRC 16421.</title>
        <authorList>
            <person name="Komaki H."/>
            <person name="Tamura T."/>
        </authorList>
    </citation>
    <scope>NUCLEOTIDE SEQUENCE</scope>
    <source>
        <strain evidence="2">NBRC 16421</strain>
    </source>
</reference>